<dbReference type="InterPro" id="IPR012467">
    <property type="entry name" value="DUF1684"/>
</dbReference>
<dbReference type="PANTHER" id="PTHR41913:SF1">
    <property type="entry name" value="DUF1684 DOMAIN-CONTAINING PROTEIN"/>
    <property type="match status" value="1"/>
</dbReference>
<dbReference type="EMBL" id="BLKZ01000002">
    <property type="protein sequence ID" value="GFG93822.1"/>
    <property type="molecule type" value="Genomic_DNA"/>
</dbReference>
<sequence>MTTTADTATETFETAWHRWHADRERYFADPLGWVSLTGLYWLTEEFEVVADLPGQWRADADAVYVQGLDGTEKLEPVEGAPGLLVDIGERRIEVIRRTGSAALRVHDPNSPHLRTYQGIPTYQPNEKWRVAGRFTRYDEPRTVTTGAVVEGLEHHLNAVGVIDFELAGERQQLIAFGGADGALQVLFTDATSGVTTYPGARSLSIGERGDDGSVILDFNRASNLPCSFTDYATCPVAPAENRLSVAVEAGEKNPR</sequence>
<dbReference type="Proteomes" id="UP000465360">
    <property type="component" value="Unassembled WGS sequence"/>
</dbReference>
<evidence type="ECO:0000313" key="1">
    <source>
        <dbReference type="EMBL" id="GFG93822.1"/>
    </source>
</evidence>
<proteinExistence type="predicted"/>
<comment type="caution">
    <text evidence="1">The sequence shown here is derived from an EMBL/GenBank/DDBJ whole genome shotgun (WGS) entry which is preliminary data.</text>
</comment>
<accession>A0A7I9YZ24</accession>
<dbReference type="PANTHER" id="PTHR41913">
    <property type="entry name" value="DUF1684 DOMAIN-CONTAINING PROTEIN"/>
    <property type="match status" value="1"/>
</dbReference>
<keyword evidence="2" id="KW-1185">Reference proteome</keyword>
<protein>
    <recommendedName>
        <fullName evidence="3">DUF1684 domain-containing protein</fullName>
    </recommendedName>
</protein>
<evidence type="ECO:0000313" key="2">
    <source>
        <dbReference type="Proteomes" id="UP000465360"/>
    </source>
</evidence>
<evidence type="ECO:0008006" key="3">
    <source>
        <dbReference type="Google" id="ProtNLM"/>
    </source>
</evidence>
<dbReference type="AlphaFoldDB" id="A0A7I9YZ24"/>
<dbReference type="Pfam" id="PF07920">
    <property type="entry name" value="DUF1684"/>
    <property type="match status" value="1"/>
</dbReference>
<organism evidence="1 2">
    <name type="scientific">Mycobacterium bourgelatii</name>
    <dbReference type="NCBI Taxonomy" id="1273442"/>
    <lineage>
        <taxon>Bacteria</taxon>
        <taxon>Bacillati</taxon>
        <taxon>Actinomycetota</taxon>
        <taxon>Actinomycetes</taxon>
        <taxon>Mycobacteriales</taxon>
        <taxon>Mycobacteriaceae</taxon>
        <taxon>Mycobacterium</taxon>
    </lineage>
</organism>
<dbReference type="RefSeq" id="WP_163719491.1">
    <property type="nucleotide sequence ID" value="NZ_BLKZ01000002.1"/>
</dbReference>
<name>A0A7I9YZ24_MYCBU</name>
<reference evidence="1 2" key="1">
    <citation type="journal article" date="2019" name="Emerg. Microbes Infect.">
        <title>Comprehensive subspecies identification of 175 nontuberculous mycobacteria species based on 7547 genomic profiles.</title>
        <authorList>
            <person name="Matsumoto Y."/>
            <person name="Kinjo T."/>
            <person name="Motooka D."/>
            <person name="Nabeya D."/>
            <person name="Jung N."/>
            <person name="Uechi K."/>
            <person name="Horii T."/>
            <person name="Iida T."/>
            <person name="Fujita J."/>
            <person name="Nakamura S."/>
        </authorList>
    </citation>
    <scope>NUCLEOTIDE SEQUENCE [LARGE SCALE GENOMIC DNA]</scope>
    <source>
        <strain evidence="1 2">JCM 30725</strain>
    </source>
</reference>
<gene>
    <name evidence="1" type="ORF">MBOU_58640</name>
</gene>